<dbReference type="AlphaFoldDB" id="A0AAD1RD63"/>
<accession>A0AAD1RD63</accession>
<dbReference type="Proteomes" id="UP001295444">
    <property type="component" value="Chromosome 02"/>
</dbReference>
<evidence type="ECO:0000313" key="1">
    <source>
        <dbReference type="EMBL" id="CAH2249239.1"/>
    </source>
</evidence>
<protein>
    <submittedName>
        <fullName evidence="1">Uncharacterized protein</fullName>
    </submittedName>
</protein>
<gene>
    <name evidence="1" type="ORF">PECUL_23A052924</name>
</gene>
<name>A0AAD1RD63_PELCU</name>
<evidence type="ECO:0000313" key="2">
    <source>
        <dbReference type="Proteomes" id="UP001295444"/>
    </source>
</evidence>
<proteinExistence type="predicted"/>
<organism evidence="1 2">
    <name type="scientific">Pelobates cultripes</name>
    <name type="common">Western spadefoot toad</name>
    <dbReference type="NCBI Taxonomy" id="61616"/>
    <lineage>
        <taxon>Eukaryota</taxon>
        <taxon>Metazoa</taxon>
        <taxon>Chordata</taxon>
        <taxon>Craniata</taxon>
        <taxon>Vertebrata</taxon>
        <taxon>Euteleostomi</taxon>
        <taxon>Amphibia</taxon>
        <taxon>Batrachia</taxon>
        <taxon>Anura</taxon>
        <taxon>Pelobatoidea</taxon>
        <taxon>Pelobatidae</taxon>
        <taxon>Pelobates</taxon>
    </lineage>
</organism>
<reference evidence="1" key="1">
    <citation type="submission" date="2022-03" db="EMBL/GenBank/DDBJ databases">
        <authorList>
            <person name="Alioto T."/>
            <person name="Alioto T."/>
            <person name="Gomez Garrido J."/>
        </authorList>
    </citation>
    <scope>NUCLEOTIDE SEQUENCE</scope>
</reference>
<sequence>MPAFLCGDSPVYFWVPASPDLERIVRSKLFPDSGGLPFGMQRVPSRRNPSPKYFRVPVSFYLERNLCSTSSWCQSPSLERTLK</sequence>
<dbReference type="EMBL" id="OW240913">
    <property type="protein sequence ID" value="CAH2249239.1"/>
    <property type="molecule type" value="Genomic_DNA"/>
</dbReference>
<keyword evidence="2" id="KW-1185">Reference proteome</keyword>